<dbReference type="Pfam" id="PF00296">
    <property type="entry name" value="Bac_luciferase"/>
    <property type="match status" value="1"/>
</dbReference>
<keyword evidence="3" id="KW-0560">Oxidoreductase</keyword>
<proteinExistence type="predicted"/>
<dbReference type="NCBIfam" id="TIGR03571">
    <property type="entry name" value="lucif_BA3436"/>
    <property type="match status" value="1"/>
</dbReference>
<dbReference type="PANTHER" id="PTHR30011">
    <property type="entry name" value="ALKANESULFONATE MONOOXYGENASE-RELATED"/>
    <property type="match status" value="1"/>
</dbReference>
<name>A0A0K1JRP8_9BACL</name>
<reference evidence="6" key="1">
    <citation type="journal article" date="2015" name="Biotechnol. Lett.">
        <title>Isolation and characterization of an interactive culture of two Paenibacillus species with moderately thermophilic desulfurization ability.</title>
        <authorList>
            <person name="Wang J."/>
            <person name="Davaadelger B."/>
            <person name="Salazar J.K."/>
            <person name="Butler R.R.III."/>
            <person name="Pombert J.F."/>
            <person name="Kilbane J.J."/>
            <person name="Stark B.C."/>
        </authorList>
    </citation>
    <scope>NUCLEOTIDE SEQUENCE</scope>
    <source>
        <strain evidence="6">32O-Y</strain>
    </source>
</reference>
<sequence length="315" mass="35685">MNDFSRHQGYRRMFKENHLTLGLFFPLEAYEGSIPVMNVEEQVKLAKKAEQWNFASLFVRDVPLYDPNFGDTGQIYDPWVYLGYIAAHTEKIALGTGSIIVTLRHPLHVAKAAASTDLISGRRLILGVATGDRPMEFPGFSVDFDQRGERFREALSVIKNVWNQSFPVIQTPRVHMVGGDLVPKPELRDIPVLVTGHSGQSMEWIAANADGWLYYPRNLFHQTSLIRDWRSHLEVFKPFTQSLYIDLAEDPDEAASAIHLGFRIGRRRLIRFIENLKAAGVNHVVFNLKYGSRPAAEVIDELGEEVVPLFPALDV</sequence>
<dbReference type="GO" id="GO:0016705">
    <property type="term" value="F:oxidoreductase activity, acting on paired donors, with incorporation or reduction of molecular oxygen"/>
    <property type="evidence" value="ECO:0007669"/>
    <property type="project" value="InterPro"/>
</dbReference>
<dbReference type="InterPro" id="IPR051260">
    <property type="entry name" value="Diverse_substr_monoxygenases"/>
</dbReference>
<keyword evidence="1" id="KW-0285">Flavoprotein</keyword>
<dbReference type="InterPro" id="IPR036661">
    <property type="entry name" value="Luciferase-like_sf"/>
</dbReference>
<dbReference type="PANTHER" id="PTHR30011:SF16">
    <property type="entry name" value="C2H2 FINGER DOMAIN TRANSCRIPTION FACTOR (EUROFUNG)-RELATED"/>
    <property type="match status" value="1"/>
</dbReference>
<evidence type="ECO:0000256" key="3">
    <source>
        <dbReference type="ARBA" id="ARBA00023002"/>
    </source>
</evidence>
<dbReference type="AlphaFoldDB" id="A0A0K1JRP8"/>
<evidence type="ECO:0000259" key="5">
    <source>
        <dbReference type="Pfam" id="PF00296"/>
    </source>
</evidence>
<evidence type="ECO:0000256" key="2">
    <source>
        <dbReference type="ARBA" id="ARBA00022643"/>
    </source>
</evidence>
<organism evidence="6">
    <name type="scientific">Paenibacillus sp. 32O-Y</name>
    <dbReference type="NCBI Taxonomy" id="1695219"/>
    <lineage>
        <taxon>Bacteria</taxon>
        <taxon>Bacillati</taxon>
        <taxon>Bacillota</taxon>
        <taxon>Bacilli</taxon>
        <taxon>Bacillales</taxon>
        <taxon>Paenibacillaceae</taxon>
        <taxon>Paenibacillus</taxon>
    </lineage>
</organism>
<keyword evidence="2" id="KW-0288">FMN</keyword>
<feature type="domain" description="Luciferase-like" evidence="5">
    <location>
        <begin position="33"/>
        <end position="258"/>
    </location>
</feature>
<keyword evidence="4" id="KW-0503">Monooxygenase</keyword>
<dbReference type="InterPro" id="IPR020020">
    <property type="entry name" value="Luciferase-type_oxidoreductase"/>
</dbReference>
<dbReference type="GO" id="GO:0004497">
    <property type="term" value="F:monooxygenase activity"/>
    <property type="evidence" value="ECO:0007669"/>
    <property type="project" value="UniProtKB-KW"/>
</dbReference>
<evidence type="ECO:0000256" key="1">
    <source>
        <dbReference type="ARBA" id="ARBA00022630"/>
    </source>
</evidence>
<dbReference type="InterPro" id="IPR011251">
    <property type="entry name" value="Luciferase-like_dom"/>
</dbReference>
<dbReference type="Gene3D" id="3.20.20.30">
    <property type="entry name" value="Luciferase-like domain"/>
    <property type="match status" value="1"/>
</dbReference>
<dbReference type="EMBL" id="KR057834">
    <property type="protein sequence ID" value="AKU19414.1"/>
    <property type="molecule type" value="Genomic_DNA"/>
</dbReference>
<evidence type="ECO:0000313" key="6">
    <source>
        <dbReference type="EMBL" id="AKU19414.1"/>
    </source>
</evidence>
<dbReference type="SUPFAM" id="SSF51679">
    <property type="entry name" value="Bacterial luciferase-like"/>
    <property type="match status" value="1"/>
</dbReference>
<accession>A0A0K1JRP8</accession>
<evidence type="ECO:0000256" key="4">
    <source>
        <dbReference type="ARBA" id="ARBA00023033"/>
    </source>
</evidence>
<protein>
    <recommendedName>
        <fullName evidence="5">Luciferase-like domain-containing protein</fullName>
    </recommendedName>
</protein>